<keyword evidence="1" id="KW-0472">Membrane</keyword>
<evidence type="ECO:0000313" key="3">
    <source>
        <dbReference type="Proteomes" id="UP000002706"/>
    </source>
</evidence>
<dbReference type="HOGENOM" id="CLU_2648174_0_0_9"/>
<dbReference type="AlphaFoldDB" id="Q3ABK8"/>
<keyword evidence="1" id="KW-0812">Transmembrane</keyword>
<evidence type="ECO:0000313" key="2">
    <source>
        <dbReference type="EMBL" id="ABB15506.1"/>
    </source>
</evidence>
<proteinExistence type="predicted"/>
<dbReference type="InParanoid" id="Q3ABK8"/>
<sequence length="79" mass="9050">MNMPADVAQYGIAFFTVAGLIYIISRWMDRKDEVNLVEVVQNNTKALEQVTAVVQAIQLSLTRQEAKIDELLERARREQ</sequence>
<dbReference type="STRING" id="246194.CHY_1656"/>
<organism evidence="2 3">
    <name type="scientific">Carboxydothermus hydrogenoformans (strain ATCC BAA-161 / DSM 6008 / Z-2901)</name>
    <dbReference type="NCBI Taxonomy" id="246194"/>
    <lineage>
        <taxon>Bacteria</taxon>
        <taxon>Bacillati</taxon>
        <taxon>Bacillota</taxon>
        <taxon>Clostridia</taxon>
        <taxon>Thermoanaerobacterales</taxon>
        <taxon>Thermoanaerobacteraceae</taxon>
        <taxon>Carboxydothermus</taxon>
    </lineage>
</organism>
<keyword evidence="3" id="KW-1185">Reference proteome</keyword>
<feature type="transmembrane region" description="Helical" evidence="1">
    <location>
        <begin position="7"/>
        <end position="24"/>
    </location>
</feature>
<dbReference type="KEGG" id="chy:CHY_1656"/>
<accession>Q3ABK8</accession>
<dbReference type="eggNOG" id="ENOG50334HN">
    <property type="taxonomic scope" value="Bacteria"/>
</dbReference>
<evidence type="ECO:0000256" key="1">
    <source>
        <dbReference type="SAM" id="Phobius"/>
    </source>
</evidence>
<protein>
    <recommendedName>
        <fullName evidence="4">Holin</fullName>
    </recommendedName>
</protein>
<name>Q3ABK8_CARHZ</name>
<reference evidence="2 3" key="1">
    <citation type="journal article" date="2005" name="PLoS Genet.">
        <title>Life in hot carbon monoxide: the complete genome sequence of Carboxydothermus hydrogenoformans Z-2901.</title>
        <authorList>
            <person name="Wu M."/>
            <person name="Ren Q."/>
            <person name="Durkin A.S."/>
            <person name="Daugherty S.C."/>
            <person name="Brinkac L.M."/>
            <person name="Dodson R.J."/>
            <person name="Madupu R."/>
            <person name="Sullivan S.A."/>
            <person name="Kolonay J.F."/>
            <person name="Haft D.H."/>
            <person name="Nelson W.C."/>
            <person name="Tallon L.J."/>
            <person name="Jones K.M."/>
            <person name="Ulrich L.E."/>
            <person name="Gonzalez J.M."/>
            <person name="Zhulin I.B."/>
            <person name="Robb F.T."/>
            <person name="Eisen J.A."/>
        </authorList>
    </citation>
    <scope>NUCLEOTIDE SEQUENCE [LARGE SCALE GENOMIC DNA]</scope>
    <source>
        <strain evidence="3">ATCC BAA-161 / DSM 6008 / Z-2901</strain>
    </source>
</reference>
<gene>
    <name evidence="2" type="ordered locus">CHY_1656</name>
</gene>
<dbReference type="Proteomes" id="UP000002706">
    <property type="component" value="Chromosome"/>
</dbReference>
<evidence type="ECO:0008006" key="4">
    <source>
        <dbReference type="Google" id="ProtNLM"/>
    </source>
</evidence>
<keyword evidence="1" id="KW-1133">Transmembrane helix</keyword>
<dbReference type="EMBL" id="CP000141">
    <property type="protein sequence ID" value="ABB15506.1"/>
    <property type="molecule type" value="Genomic_DNA"/>
</dbReference>